<evidence type="ECO:0000256" key="8">
    <source>
        <dbReference type="ARBA" id="ARBA00022454"/>
    </source>
</evidence>
<evidence type="ECO:0000256" key="18">
    <source>
        <dbReference type="ARBA" id="ARBA00022837"/>
    </source>
</evidence>
<dbReference type="GO" id="GO:0005634">
    <property type="term" value="C:nucleus"/>
    <property type="evidence" value="ECO:0007669"/>
    <property type="project" value="UniProtKB-SubCell"/>
</dbReference>
<evidence type="ECO:0000256" key="22">
    <source>
        <dbReference type="ARBA" id="ARBA00023242"/>
    </source>
</evidence>
<feature type="binding site" evidence="42">
    <location>
        <position position="402"/>
    </location>
    <ligand>
        <name>Ca(2+)</name>
        <dbReference type="ChEBI" id="CHEBI:29108"/>
    </ligand>
</feature>
<evidence type="ECO:0000256" key="16">
    <source>
        <dbReference type="ARBA" id="ARBA00022741"/>
    </source>
</evidence>
<feature type="active site" evidence="41">
    <location>
        <position position="337"/>
    </location>
</feature>
<evidence type="ECO:0000256" key="14">
    <source>
        <dbReference type="ARBA" id="ARBA00022679"/>
    </source>
</evidence>
<keyword evidence="19" id="KW-0496">Mitochondrion</keyword>
<keyword evidence="17" id="KW-0378">Hydrolase</keyword>
<gene>
    <name evidence="45" type="ORF">FSCOSCO3_A037938</name>
</gene>
<comment type="catalytic activity">
    <reaction evidence="37">
        <text>L-glutaminyl-[protein] + H2O = L-glutamyl-[protein] + NH4(+)</text>
        <dbReference type="Rhea" id="RHEA:16441"/>
        <dbReference type="Rhea" id="RHEA-COMP:10207"/>
        <dbReference type="Rhea" id="RHEA-COMP:10208"/>
        <dbReference type="ChEBI" id="CHEBI:15377"/>
        <dbReference type="ChEBI" id="CHEBI:28938"/>
        <dbReference type="ChEBI" id="CHEBI:29973"/>
        <dbReference type="ChEBI" id="CHEBI:30011"/>
        <dbReference type="EC" id="3.5.1.44"/>
    </reaction>
    <physiologicalReaction direction="left-to-right" evidence="37">
        <dbReference type="Rhea" id="RHEA:16442"/>
    </physiologicalReaction>
</comment>
<evidence type="ECO:0000256" key="41">
    <source>
        <dbReference type="PIRSR" id="PIRSR000459-1"/>
    </source>
</evidence>
<dbReference type="Gene3D" id="3.90.260.10">
    <property type="entry name" value="Transglutaminase-like"/>
    <property type="match status" value="1"/>
</dbReference>
<comment type="catalytic activity">
    <reaction evidence="26">
        <text>L-glutaminyl-[protein] + L-lysyl-[protein] = [protein]-L-lysyl-N(6)-5-L-glutamyl-[protein] + NH4(+)</text>
        <dbReference type="Rhea" id="RHEA:54816"/>
        <dbReference type="Rhea" id="RHEA-COMP:9752"/>
        <dbReference type="Rhea" id="RHEA-COMP:10207"/>
        <dbReference type="Rhea" id="RHEA-COMP:14005"/>
        <dbReference type="ChEBI" id="CHEBI:28938"/>
        <dbReference type="ChEBI" id="CHEBI:29969"/>
        <dbReference type="ChEBI" id="CHEBI:30011"/>
        <dbReference type="ChEBI" id="CHEBI:138370"/>
        <dbReference type="EC" id="2.3.2.13"/>
    </reaction>
    <physiologicalReaction direction="left-to-right" evidence="26">
        <dbReference type="Rhea" id="RHEA:54817"/>
    </physiologicalReaction>
</comment>
<dbReference type="AlphaFoldDB" id="A0AAV1PKT8"/>
<dbReference type="InterPro" id="IPR036238">
    <property type="entry name" value="Transglutaminase_C_sf"/>
</dbReference>
<organism evidence="45 46">
    <name type="scientific">Scomber scombrus</name>
    <name type="common">Atlantic mackerel</name>
    <name type="synonym">Scomber vernalis</name>
    <dbReference type="NCBI Taxonomy" id="13677"/>
    <lineage>
        <taxon>Eukaryota</taxon>
        <taxon>Metazoa</taxon>
        <taxon>Chordata</taxon>
        <taxon>Craniata</taxon>
        <taxon>Vertebrata</taxon>
        <taxon>Euteleostomi</taxon>
        <taxon>Actinopterygii</taxon>
        <taxon>Neopterygii</taxon>
        <taxon>Teleostei</taxon>
        <taxon>Neoteleostei</taxon>
        <taxon>Acanthomorphata</taxon>
        <taxon>Pelagiaria</taxon>
        <taxon>Scombriformes</taxon>
        <taxon>Scombridae</taxon>
        <taxon>Scomber</taxon>
    </lineage>
</organism>
<dbReference type="InterPro" id="IPR014756">
    <property type="entry name" value="Ig_E-set"/>
</dbReference>
<keyword evidence="18 42" id="KW-0106">Calcium</keyword>
<evidence type="ECO:0000256" key="33">
    <source>
        <dbReference type="ARBA" id="ARBA00042239"/>
    </source>
</evidence>
<comment type="subcellular location">
    <subcellularLocation>
        <location evidence="3">Cell membrane</location>
    </subcellularLocation>
    <subcellularLocation>
        <location evidence="4">Chromosome</location>
    </subcellularLocation>
    <subcellularLocation>
        <location evidence="6">Cytoplasm</location>
        <location evidence="6">Cytosol</location>
    </subcellularLocation>
    <subcellularLocation>
        <location evidence="2">Mitochondrion</location>
    </subcellularLocation>
    <subcellularLocation>
        <location evidence="1">Nucleus</location>
    </subcellularLocation>
    <subcellularLocation>
        <location evidence="5">Secreted</location>
        <location evidence="5">Extracellular space</location>
        <location evidence="5">Extracellular matrix</location>
    </subcellularLocation>
</comment>
<evidence type="ECO:0000256" key="29">
    <source>
        <dbReference type="ARBA" id="ARBA00041650"/>
    </source>
</evidence>
<evidence type="ECO:0000256" key="20">
    <source>
        <dbReference type="ARBA" id="ARBA00023134"/>
    </source>
</evidence>
<evidence type="ECO:0000256" key="38">
    <source>
        <dbReference type="ARBA" id="ARBA00047876"/>
    </source>
</evidence>
<dbReference type="SUPFAM" id="SSF54001">
    <property type="entry name" value="Cysteine proteinases"/>
    <property type="match status" value="1"/>
</dbReference>
<evidence type="ECO:0000256" key="36">
    <source>
        <dbReference type="ARBA" id="ARBA00043138"/>
    </source>
</evidence>
<comment type="similarity">
    <text evidence="7">Belongs to the transglutaminase superfamily. Transglutaminase family.</text>
</comment>
<protein>
    <recommendedName>
        <fullName evidence="28">Protein-glutamine gamma-glutamyltransferase 2</fullName>
        <ecNumber evidence="24">2.3.2.13</ecNumber>
        <ecNumber evidence="27">3.5.1.44</ecNumber>
    </recommendedName>
    <alternativeName>
        <fullName evidence="31">Isopeptidase TGM2</fullName>
    </alternativeName>
    <alternativeName>
        <fullName evidence="33">Protein-glutamine deamidase TGM2</fullName>
    </alternativeName>
    <alternativeName>
        <fullName evidence="32">Protein-glutamine dopaminyltransferase TGM2</fullName>
    </alternativeName>
    <alternativeName>
        <fullName evidence="35">Protein-glutamine histaminyltransferase TGM2</fullName>
    </alternativeName>
    <alternativeName>
        <fullName evidence="36">Protein-glutamine noradrenalinyltransferase TGM2</fullName>
    </alternativeName>
    <alternativeName>
        <fullName evidence="34">Protein-glutamine serotonyltransferase TGM2</fullName>
    </alternativeName>
    <alternativeName>
        <fullName evidence="30">Tissue transglutaminase</fullName>
    </alternativeName>
    <alternativeName>
        <fullName evidence="29">Transglutaminase-2</fullName>
    </alternativeName>
</protein>
<dbReference type="GO" id="GO:0005694">
    <property type="term" value="C:chromosome"/>
    <property type="evidence" value="ECO:0007669"/>
    <property type="project" value="UniProtKB-SubCell"/>
</dbReference>
<feature type="binding site" evidence="42">
    <location>
        <position position="456"/>
    </location>
    <ligand>
        <name>Ca(2+)</name>
        <dbReference type="ChEBI" id="CHEBI:29108"/>
    </ligand>
</feature>
<dbReference type="InterPro" id="IPR023608">
    <property type="entry name" value="Transglutaminase_animal"/>
</dbReference>
<dbReference type="GO" id="GO:0007399">
    <property type="term" value="P:nervous system development"/>
    <property type="evidence" value="ECO:0007669"/>
    <property type="project" value="UniProtKB-ARBA"/>
</dbReference>
<evidence type="ECO:0000256" key="10">
    <source>
        <dbReference type="ARBA" id="ARBA00022490"/>
    </source>
</evidence>
<evidence type="ECO:0000256" key="24">
    <source>
        <dbReference type="ARBA" id="ARBA00024222"/>
    </source>
</evidence>
<dbReference type="EC" id="2.3.2.13" evidence="24"/>
<feature type="compositionally biased region" description="Gly residues" evidence="43">
    <location>
        <begin position="483"/>
        <end position="528"/>
    </location>
</feature>
<evidence type="ECO:0000256" key="43">
    <source>
        <dbReference type="SAM" id="MobiDB-lite"/>
    </source>
</evidence>
<feature type="region of interest" description="Disordered" evidence="43">
    <location>
        <begin position="61"/>
        <end position="83"/>
    </location>
</feature>
<evidence type="ECO:0000256" key="40">
    <source>
        <dbReference type="ARBA" id="ARBA00048365"/>
    </source>
</evidence>
<keyword evidence="11" id="KW-0964">Secreted</keyword>
<dbReference type="SUPFAM" id="SSF49309">
    <property type="entry name" value="Transglutaminase, two C-terminal domains"/>
    <property type="match status" value="2"/>
</dbReference>
<evidence type="ECO:0000256" key="12">
    <source>
        <dbReference type="ARBA" id="ARBA00022530"/>
    </source>
</evidence>
<evidence type="ECO:0000256" key="31">
    <source>
        <dbReference type="ARBA" id="ARBA00042099"/>
    </source>
</evidence>
<dbReference type="GO" id="GO:0003810">
    <property type="term" value="F:protein-glutamine gamma-glutamyltransferase activity"/>
    <property type="evidence" value="ECO:0007669"/>
    <property type="project" value="UniProtKB-EC"/>
</dbReference>
<dbReference type="Gene3D" id="2.60.40.10">
    <property type="entry name" value="Immunoglobulins"/>
    <property type="match status" value="3"/>
</dbReference>
<dbReference type="GO" id="GO:0008233">
    <property type="term" value="F:peptidase activity"/>
    <property type="evidence" value="ECO:0007669"/>
    <property type="project" value="UniProtKB-KW"/>
</dbReference>
<keyword evidence="10" id="KW-0963">Cytoplasm</keyword>
<dbReference type="InterPro" id="IPR050779">
    <property type="entry name" value="Transglutaminase"/>
</dbReference>
<dbReference type="FunFam" id="2.60.40.10:FF:000090">
    <property type="entry name" value="Protein-glutamine gamma-glutamyltransferase 2"/>
    <property type="match status" value="1"/>
</dbReference>
<evidence type="ECO:0000256" key="27">
    <source>
        <dbReference type="ARBA" id="ARBA00039019"/>
    </source>
</evidence>
<dbReference type="InterPro" id="IPR008958">
    <property type="entry name" value="Transglutaminase_C"/>
</dbReference>
<dbReference type="Pfam" id="PF01841">
    <property type="entry name" value="Transglut_core"/>
    <property type="match status" value="1"/>
</dbReference>
<dbReference type="EC" id="3.5.1.44" evidence="27"/>
<evidence type="ECO:0000256" key="2">
    <source>
        <dbReference type="ARBA" id="ARBA00004173"/>
    </source>
</evidence>
<dbReference type="SUPFAM" id="SSF81296">
    <property type="entry name" value="E set domains"/>
    <property type="match status" value="1"/>
</dbReference>
<evidence type="ECO:0000256" key="28">
    <source>
        <dbReference type="ARBA" id="ARBA00040561"/>
    </source>
</evidence>
<feature type="binding site" evidence="42">
    <location>
        <position position="451"/>
    </location>
    <ligand>
        <name>Ca(2+)</name>
        <dbReference type="ChEBI" id="CHEBI:29108"/>
    </ligand>
</feature>
<keyword evidence="8" id="KW-0158">Chromosome</keyword>
<evidence type="ECO:0000256" key="39">
    <source>
        <dbReference type="ARBA" id="ARBA00048230"/>
    </source>
</evidence>
<dbReference type="GO" id="GO:0046872">
    <property type="term" value="F:metal ion binding"/>
    <property type="evidence" value="ECO:0007669"/>
    <property type="project" value="UniProtKB-KW"/>
</dbReference>
<keyword evidence="23" id="KW-0012">Acyltransferase</keyword>
<accession>A0AAV1PKT8</accession>
<comment type="catalytic activity">
    <reaction evidence="25">
        <text>L-glutaminyl-[protein] + serotonin = 5-serotonyl-L-glutamyl-[protein] + NH4(+)</text>
        <dbReference type="Rhea" id="RHEA:66552"/>
        <dbReference type="Rhea" id="RHEA-COMP:10207"/>
        <dbReference type="Rhea" id="RHEA-COMP:17052"/>
        <dbReference type="ChEBI" id="CHEBI:28938"/>
        <dbReference type="ChEBI" id="CHEBI:30011"/>
        <dbReference type="ChEBI" id="CHEBI:167174"/>
        <dbReference type="ChEBI" id="CHEBI:350546"/>
    </reaction>
    <physiologicalReaction direction="left-to-right" evidence="25">
        <dbReference type="Rhea" id="RHEA:66553"/>
    </physiologicalReaction>
</comment>
<feature type="region of interest" description="Disordered" evidence="43">
    <location>
        <begin position="442"/>
        <end position="461"/>
    </location>
</feature>
<dbReference type="InterPro" id="IPR013783">
    <property type="entry name" value="Ig-like_fold"/>
</dbReference>
<dbReference type="GO" id="GO:0005886">
    <property type="term" value="C:plasma membrane"/>
    <property type="evidence" value="ECO:0007669"/>
    <property type="project" value="UniProtKB-SubCell"/>
</dbReference>
<keyword evidence="12" id="KW-0272">Extracellular matrix</keyword>
<dbReference type="PANTHER" id="PTHR11590">
    <property type="entry name" value="PROTEIN-GLUTAMINE GAMMA-GLUTAMYLTRANSFERASE"/>
    <property type="match status" value="1"/>
</dbReference>
<dbReference type="PANTHER" id="PTHR11590:SF6">
    <property type="entry name" value="PROTEIN-GLUTAMINE GAMMA-GLUTAMYLTRANSFERASE 2"/>
    <property type="match status" value="1"/>
</dbReference>
<dbReference type="Proteomes" id="UP001314229">
    <property type="component" value="Unassembled WGS sequence"/>
</dbReference>
<reference evidence="45 46" key="1">
    <citation type="submission" date="2024-01" db="EMBL/GenBank/DDBJ databases">
        <authorList>
            <person name="Alioto T."/>
            <person name="Alioto T."/>
            <person name="Gomez Garrido J."/>
        </authorList>
    </citation>
    <scope>NUCLEOTIDE SEQUENCE [LARGE SCALE GENOMIC DNA]</scope>
</reference>
<dbReference type="Pfam" id="PF00927">
    <property type="entry name" value="Transglut_C"/>
    <property type="match status" value="1"/>
</dbReference>
<evidence type="ECO:0000256" key="13">
    <source>
        <dbReference type="ARBA" id="ARBA00022670"/>
    </source>
</evidence>
<evidence type="ECO:0000259" key="44">
    <source>
        <dbReference type="SMART" id="SM00460"/>
    </source>
</evidence>
<proteinExistence type="inferred from homology"/>
<feature type="active site" evidence="41">
    <location>
        <position position="362"/>
    </location>
</feature>
<evidence type="ECO:0000256" key="26">
    <source>
        <dbReference type="ARBA" id="ARBA00036876"/>
    </source>
</evidence>
<feature type="compositionally biased region" description="Basic and acidic residues" evidence="43">
    <location>
        <begin position="446"/>
        <end position="459"/>
    </location>
</feature>
<keyword evidence="22" id="KW-0539">Nucleus</keyword>
<keyword evidence="9" id="KW-1003">Cell membrane</keyword>
<evidence type="ECO:0000256" key="21">
    <source>
        <dbReference type="ARBA" id="ARBA00023136"/>
    </source>
</evidence>
<evidence type="ECO:0000256" key="3">
    <source>
        <dbReference type="ARBA" id="ARBA00004236"/>
    </source>
</evidence>
<evidence type="ECO:0000256" key="4">
    <source>
        <dbReference type="ARBA" id="ARBA00004286"/>
    </source>
</evidence>
<evidence type="ECO:0000256" key="7">
    <source>
        <dbReference type="ARBA" id="ARBA00005968"/>
    </source>
</evidence>
<evidence type="ECO:0000256" key="9">
    <source>
        <dbReference type="ARBA" id="ARBA00022475"/>
    </source>
</evidence>
<evidence type="ECO:0000256" key="19">
    <source>
        <dbReference type="ARBA" id="ARBA00023128"/>
    </source>
</evidence>
<keyword evidence="13" id="KW-0645">Protease</keyword>
<feature type="region of interest" description="Disordered" evidence="43">
    <location>
        <begin position="468"/>
        <end position="543"/>
    </location>
</feature>
<dbReference type="GO" id="GO:0005739">
    <property type="term" value="C:mitochondrion"/>
    <property type="evidence" value="ECO:0007669"/>
    <property type="project" value="UniProtKB-SubCell"/>
</dbReference>
<evidence type="ECO:0000256" key="11">
    <source>
        <dbReference type="ARBA" id="ARBA00022525"/>
    </source>
</evidence>
<dbReference type="GO" id="GO:0005829">
    <property type="term" value="C:cytosol"/>
    <property type="evidence" value="ECO:0007669"/>
    <property type="project" value="UniProtKB-SubCell"/>
</dbReference>
<comment type="catalytic activity">
    <reaction evidence="38">
        <text>L-glutaminyl-[protein] + histamine = 5-histaminyl-L-glutamyl-[protein] + NH4(+)</text>
        <dbReference type="Rhea" id="RHEA:66564"/>
        <dbReference type="Rhea" id="RHEA-COMP:10207"/>
        <dbReference type="Rhea" id="RHEA-COMP:17056"/>
        <dbReference type="ChEBI" id="CHEBI:28938"/>
        <dbReference type="ChEBI" id="CHEBI:30011"/>
        <dbReference type="ChEBI" id="CHEBI:58432"/>
        <dbReference type="ChEBI" id="CHEBI:167179"/>
    </reaction>
    <physiologicalReaction direction="left-to-right" evidence="38">
        <dbReference type="Rhea" id="RHEA:66565"/>
    </physiologicalReaction>
</comment>
<comment type="caution">
    <text evidence="45">The sequence shown here is derived from an EMBL/GenBank/DDBJ whole genome shotgun (WGS) entry which is preliminary data.</text>
</comment>
<sequence>MTTESRSMFNGVDLHCKTNNTEHRTNEISVERLIVRRGQPFILTLKLSQSFNHDLHPLTITAETGEHPSEERGTKSSFGVPDNVQRSTSAKAVWKMEIHNSSMGNLTLNITPPADTPIGEYRLTVKHKDDEALLATPAVLFNPWCPDDWVFLPDEAERQEYVMNERGIIYKGSGNYLISMNWDYGQFEDNMVEICLKILDKNHKHLEDPADDVSARCNPIYVGRVVSAMINSQDDNGIVMGRWSNQFWGGVPPTHWSGSHDILQKWFNSGCYPVKYGQCWVFAGVMCSVMRLLGIPCRVITNYQSAHDSNRNLTIDVNHPDYGVNVRPDKDSIWNYHVWVEAWMRRPDLTDDGKYNGWQVLDPTPQEMSDGVYCCGPAPVKAVLNGDTDLKYDVPFVFAEVNADCIDWLVRRDGSKQKIFSDTKRVGQNISTKSVGSNKRMNITDSYKHREGTTKERSVFKSAVTSLINKETEENGGEEGNGEENGGTGGTGENGGTGGTGENGGTGEGGENGGMQGNGEVDGNGGDTNGESPAGKLPPPKVSMRFDEVSAPVNGQDVHLNLVLNSKSKVSRLLSITTSVQGMTYYGSPVGSIQTDVKLETLLPGKDLIIPIVVPFLIYNKYMKDSDSMKFSVIVTDKEKPIYSYLAEDDVVLMDPPISIKVVGPVRLYQEMTVELLFLNPVQETLKDCVMTISGSGLLRREIQYRIPNLPPNHRVLVKLPITPYKIGERTFVADFDCSVFRNAKGSASVYVQM</sequence>
<feature type="binding site" evidence="42">
    <location>
        <position position="404"/>
    </location>
    <ligand>
        <name>Ca(2+)</name>
        <dbReference type="ChEBI" id="CHEBI:29108"/>
    </ligand>
</feature>
<evidence type="ECO:0000256" key="35">
    <source>
        <dbReference type="ARBA" id="ARBA00043104"/>
    </source>
</evidence>
<dbReference type="GO" id="GO:0005525">
    <property type="term" value="F:GTP binding"/>
    <property type="evidence" value="ECO:0007669"/>
    <property type="project" value="UniProtKB-KW"/>
</dbReference>
<feature type="compositionally biased region" description="Basic and acidic residues" evidence="43">
    <location>
        <begin position="64"/>
        <end position="74"/>
    </location>
</feature>
<comment type="catalytic activity">
    <reaction evidence="40">
        <text>L-glutaminyl-[protein] + dopamine = 5-dopaminyl-L-glutamyl-[protein] + NH4(+)</text>
        <dbReference type="Rhea" id="RHEA:66556"/>
        <dbReference type="Rhea" id="RHEA-COMP:10207"/>
        <dbReference type="Rhea" id="RHEA-COMP:17053"/>
        <dbReference type="ChEBI" id="CHEBI:28938"/>
        <dbReference type="ChEBI" id="CHEBI:30011"/>
        <dbReference type="ChEBI" id="CHEBI:59905"/>
        <dbReference type="ChEBI" id="CHEBI:167175"/>
    </reaction>
    <physiologicalReaction direction="left-to-right" evidence="40">
        <dbReference type="Rhea" id="RHEA:66557"/>
    </physiologicalReaction>
</comment>
<feature type="active site" evidence="41">
    <location>
        <position position="279"/>
    </location>
</feature>
<dbReference type="InterPro" id="IPR038765">
    <property type="entry name" value="Papain-like_cys_pep_sf"/>
</dbReference>
<dbReference type="Pfam" id="PF00868">
    <property type="entry name" value="Transglut_N"/>
    <property type="match status" value="1"/>
</dbReference>
<comment type="catalytic activity">
    <reaction evidence="39">
        <text>L-glutaminyl-[protein] + (R)-noradrenaline = 5-(R)-noradrenalinyl-L-glutamyl-[protein] + NH4(+)</text>
        <dbReference type="Rhea" id="RHEA:66560"/>
        <dbReference type="Rhea" id="RHEA-COMP:10207"/>
        <dbReference type="Rhea" id="RHEA-COMP:17054"/>
        <dbReference type="ChEBI" id="CHEBI:28938"/>
        <dbReference type="ChEBI" id="CHEBI:30011"/>
        <dbReference type="ChEBI" id="CHEBI:72587"/>
        <dbReference type="ChEBI" id="CHEBI:167178"/>
    </reaction>
    <physiologicalReaction direction="left-to-right" evidence="39">
        <dbReference type="Rhea" id="RHEA:66561"/>
    </physiologicalReaction>
</comment>
<dbReference type="EMBL" id="CAWUFR010000205">
    <property type="protein sequence ID" value="CAK6972546.1"/>
    <property type="molecule type" value="Genomic_DNA"/>
</dbReference>
<evidence type="ECO:0000256" key="1">
    <source>
        <dbReference type="ARBA" id="ARBA00004123"/>
    </source>
</evidence>
<evidence type="ECO:0000256" key="42">
    <source>
        <dbReference type="PIRSR" id="PIRSR000459-2"/>
    </source>
</evidence>
<evidence type="ECO:0000256" key="6">
    <source>
        <dbReference type="ARBA" id="ARBA00004514"/>
    </source>
</evidence>
<keyword evidence="21" id="KW-0472">Membrane</keyword>
<evidence type="ECO:0000256" key="5">
    <source>
        <dbReference type="ARBA" id="ARBA00004498"/>
    </source>
</evidence>
<evidence type="ECO:0000256" key="37">
    <source>
        <dbReference type="ARBA" id="ARBA00047868"/>
    </source>
</evidence>
<dbReference type="PIRSF" id="PIRSF000459">
    <property type="entry name" value="TGM_EBP42"/>
    <property type="match status" value="1"/>
</dbReference>
<evidence type="ECO:0000256" key="32">
    <source>
        <dbReference type="ARBA" id="ARBA00042105"/>
    </source>
</evidence>
<evidence type="ECO:0000256" key="15">
    <source>
        <dbReference type="ARBA" id="ARBA00022723"/>
    </source>
</evidence>
<dbReference type="InterPro" id="IPR036985">
    <property type="entry name" value="Transglutaminase-like_sf"/>
</dbReference>
<keyword evidence="16" id="KW-0547">Nucleotide-binding</keyword>
<feature type="domain" description="Transglutaminase-like" evidence="44">
    <location>
        <begin position="271"/>
        <end position="365"/>
    </location>
</feature>
<evidence type="ECO:0000256" key="30">
    <source>
        <dbReference type="ARBA" id="ARBA00041677"/>
    </source>
</evidence>
<keyword evidence="20" id="KW-0342">GTP-binding</keyword>
<keyword evidence="15 42" id="KW-0479">Metal-binding</keyword>
<dbReference type="FunFam" id="3.90.260.10:FF:000001">
    <property type="entry name" value="Protein-glutamine gamma-glutamyltransferase 2"/>
    <property type="match status" value="1"/>
</dbReference>
<name>A0AAV1PKT8_SCOSC</name>
<dbReference type="SMART" id="SM00460">
    <property type="entry name" value="TGc"/>
    <property type="match status" value="1"/>
</dbReference>
<dbReference type="GO" id="GO:0050568">
    <property type="term" value="F:protein-glutamine glutaminase activity"/>
    <property type="evidence" value="ECO:0007669"/>
    <property type="project" value="UniProtKB-EC"/>
</dbReference>
<evidence type="ECO:0000256" key="23">
    <source>
        <dbReference type="ARBA" id="ARBA00023315"/>
    </source>
</evidence>
<evidence type="ECO:0000256" key="25">
    <source>
        <dbReference type="ARBA" id="ARBA00036377"/>
    </source>
</evidence>
<keyword evidence="14" id="KW-0808">Transferase</keyword>
<evidence type="ECO:0000256" key="17">
    <source>
        <dbReference type="ARBA" id="ARBA00022801"/>
    </source>
</evidence>
<evidence type="ECO:0000313" key="45">
    <source>
        <dbReference type="EMBL" id="CAK6972546.1"/>
    </source>
</evidence>
<dbReference type="InterPro" id="IPR001102">
    <property type="entry name" value="Transglutaminase_N"/>
</dbReference>
<evidence type="ECO:0000313" key="46">
    <source>
        <dbReference type="Proteomes" id="UP001314229"/>
    </source>
</evidence>
<keyword evidence="46" id="KW-1185">Reference proteome</keyword>
<evidence type="ECO:0000256" key="34">
    <source>
        <dbReference type="ARBA" id="ARBA00042912"/>
    </source>
</evidence>
<comment type="cofactor">
    <cofactor evidence="42">
        <name>Ca(2+)</name>
        <dbReference type="ChEBI" id="CHEBI:29108"/>
    </cofactor>
    <text evidence="42">Binds 1 Ca(2+) ion per subunit.</text>
</comment>
<dbReference type="GO" id="GO:0006508">
    <property type="term" value="P:proteolysis"/>
    <property type="evidence" value="ECO:0007669"/>
    <property type="project" value="UniProtKB-KW"/>
</dbReference>
<dbReference type="InterPro" id="IPR002931">
    <property type="entry name" value="Transglutaminase-like"/>
</dbReference>